<dbReference type="KEGG" id="epa:110250745"/>
<evidence type="ECO:0000313" key="1">
    <source>
        <dbReference type="EnsemblMetazoa" id="XP_020913025.1"/>
    </source>
</evidence>
<organism evidence="1 2">
    <name type="scientific">Exaiptasia diaphana</name>
    <name type="common">Tropical sea anemone</name>
    <name type="synonym">Aiptasia pulchella</name>
    <dbReference type="NCBI Taxonomy" id="2652724"/>
    <lineage>
        <taxon>Eukaryota</taxon>
        <taxon>Metazoa</taxon>
        <taxon>Cnidaria</taxon>
        <taxon>Anthozoa</taxon>
        <taxon>Hexacorallia</taxon>
        <taxon>Actiniaria</taxon>
        <taxon>Aiptasiidae</taxon>
        <taxon>Exaiptasia</taxon>
    </lineage>
</organism>
<dbReference type="EnsemblMetazoa" id="XM_021057366.1">
    <property type="protein sequence ID" value="XP_020913025.1"/>
    <property type="gene ID" value="LOC110250745"/>
</dbReference>
<dbReference type="AlphaFoldDB" id="A0A913Y2C9"/>
<dbReference type="InterPro" id="IPR035901">
    <property type="entry name" value="GIY-YIG_endonuc_sf"/>
</dbReference>
<evidence type="ECO:0000313" key="2">
    <source>
        <dbReference type="Proteomes" id="UP000887567"/>
    </source>
</evidence>
<dbReference type="OMA" id="HHIRRNT"/>
<reference evidence="1" key="1">
    <citation type="submission" date="2022-11" db="UniProtKB">
        <authorList>
            <consortium name="EnsemblMetazoa"/>
        </authorList>
    </citation>
    <scope>IDENTIFICATION</scope>
</reference>
<protein>
    <recommendedName>
        <fullName evidence="3">GIY-YIG domain-containing protein</fullName>
    </recommendedName>
</protein>
<accession>A0A913Y2C9</accession>
<dbReference type="RefSeq" id="XP_020913025.1">
    <property type="nucleotide sequence ID" value="XM_021057366.1"/>
</dbReference>
<dbReference type="SUPFAM" id="SSF82771">
    <property type="entry name" value="GIY-YIG endonuclease"/>
    <property type="match status" value="1"/>
</dbReference>
<dbReference type="OrthoDB" id="8963429at2759"/>
<evidence type="ECO:0008006" key="3">
    <source>
        <dbReference type="Google" id="ProtNLM"/>
    </source>
</evidence>
<dbReference type="CDD" id="cd10442">
    <property type="entry name" value="GIY-YIG_PLEs"/>
    <property type="match status" value="1"/>
</dbReference>
<dbReference type="GeneID" id="110250745"/>
<sequence>MVAVKPINTIKSMISKPKDRLDDYDKTGVICQIPCADCSTVYIGETKRSLKTRVSEHERCVRLGQTDTSALSEHANRLGHNINWKDTSVLGNETRWHQRKLMEAVLIAKTNKINIISNRDTGRTLPDSYIQLL</sequence>
<proteinExistence type="predicted"/>
<keyword evidence="2" id="KW-1185">Reference proteome</keyword>
<name>A0A913Y2C9_EXADI</name>
<dbReference type="Proteomes" id="UP000887567">
    <property type="component" value="Unplaced"/>
</dbReference>